<proteinExistence type="predicted"/>
<dbReference type="RefSeq" id="WP_089338897.1">
    <property type="nucleotide sequence ID" value="NZ_FZNO01000043.1"/>
</dbReference>
<evidence type="ECO:0000313" key="2">
    <source>
        <dbReference type="EMBL" id="SNR94102.1"/>
    </source>
</evidence>
<evidence type="ECO:0000256" key="1">
    <source>
        <dbReference type="SAM" id="MobiDB-lite"/>
    </source>
</evidence>
<protein>
    <submittedName>
        <fullName evidence="2">Uncharacterized protein</fullName>
    </submittedName>
</protein>
<gene>
    <name evidence="2" type="ORF">SAMN06272737_14314</name>
</gene>
<sequence length="61" mass="6826">MAAFEDLSAQELATAIRRREISAREALDARYARIDAKESSRRLQPNASASGAREWLSPHAR</sequence>
<dbReference type="EMBL" id="FZNO01000043">
    <property type="protein sequence ID" value="SNR94102.1"/>
    <property type="molecule type" value="Genomic_DNA"/>
</dbReference>
<feature type="region of interest" description="Disordered" evidence="1">
    <location>
        <begin position="36"/>
        <end position="61"/>
    </location>
</feature>
<name>A0A239AFH9_9ACTN</name>
<accession>A0A239AFH9</accession>
<evidence type="ECO:0000313" key="3">
    <source>
        <dbReference type="Proteomes" id="UP000198403"/>
    </source>
</evidence>
<organism evidence="2 3">
    <name type="scientific">Blastococcus mobilis</name>
    <dbReference type="NCBI Taxonomy" id="1938746"/>
    <lineage>
        <taxon>Bacteria</taxon>
        <taxon>Bacillati</taxon>
        <taxon>Actinomycetota</taxon>
        <taxon>Actinomycetes</taxon>
        <taxon>Geodermatophilales</taxon>
        <taxon>Geodermatophilaceae</taxon>
        <taxon>Blastococcus</taxon>
    </lineage>
</organism>
<dbReference type="Proteomes" id="UP000198403">
    <property type="component" value="Unassembled WGS sequence"/>
</dbReference>
<dbReference type="AlphaFoldDB" id="A0A239AFH9"/>
<reference evidence="2 3" key="1">
    <citation type="submission" date="2017-06" db="EMBL/GenBank/DDBJ databases">
        <authorList>
            <person name="Kim H.J."/>
            <person name="Triplett B.A."/>
        </authorList>
    </citation>
    <scope>NUCLEOTIDE SEQUENCE [LARGE SCALE GENOMIC DNA]</scope>
    <source>
        <strain evidence="2 3">DSM 44272</strain>
    </source>
</reference>
<keyword evidence="3" id="KW-1185">Reference proteome</keyword>